<dbReference type="EMBL" id="CP001110">
    <property type="protein sequence ID" value="ACF43869.1"/>
    <property type="molecule type" value="Genomic_DNA"/>
</dbReference>
<dbReference type="eggNOG" id="COG0457">
    <property type="taxonomic scope" value="Bacteria"/>
</dbReference>
<gene>
    <name evidence="2" type="ordered locus">Ppha_1632</name>
</gene>
<sequence length="191" mass="21470">MINEPYLFFAEVSLDISRGEFQAGIEKLEPFSDQFADSYLFHLLYAKALKGLRYNTLASEYFRKCCTIAPANQIAWQELVELQASGEGDTASARSPLFDPVTDELEKLTAALMNFEPVKTSENADPTSIFEQKQPFSDDTTIAVPTESLAHLFTAQGAYKKAIKIYTILIQLKPQNAEIYQQEIEALLDQL</sequence>
<dbReference type="KEGG" id="pph:Ppha_1632"/>
<feature type="repeat" description="TPR" evidence="1">
    <location>
        <begin position="143"/>
        <end position="176"/>
    </location>
</feature>
<name>B4SAI3_PELPB</name>
<dbReference type="Gene3D" id="1.25.40.10">
    <property type="entry name" value="Tetratricopeptide repeat domain"/>
    <property type="match status" value="1"/>
</dbReference>
<dbReference type="InterPro" id="IPR019734">
    <property type="entry name" value="TPR_rpt"/>
</dbReference>
<evidence type="ECO:0000313" key="3">
    <source>
        <dbReference type="Proteomes" id="UP000002724"/>
    </source>
</evidence>
<dbReference type="Proteomes" id="UP000002724">
    <property type="component" value="Chromosome"/>
</dbReference>
<dbReference type="SUPFAM" id="SSF48452">
    <property type="entry name" value="TPR-like"/>
    <property type="match status" value="1"/>
</dbReference>
<dbReference type="AlphaFoldDB" id="B4SAI3"/>
<reference evidence="2 3" key="1">
    <citation type="submission" date="2008-06" db="EMBL/GenBank/DDBJ databases">
        <title>Complete sequence of Pelodictyon phaeoclathratiforme BU-1.</title>
        <authorList>
            <consortium name="US DOE Joint Genome Institute"/>
            <person name="Lucas S."/>
            <person name="Copeland A."/>
            <person name="Lapidus A."/>
            <person name="Glavina del Rio T."/>
            <person name="Dalin E."/>
            <person name="Tice H."/>
            <person name="Bruce D."/>
            <person name="Goodwin L."/>
            <person name="Pitluck S."/>
            <person name="Schmutz J."/>
            <person name="Larimer F."/>
            <person name="Land M."/>
            <person name="Hauser L."/>
            <person name="Kyrpides N."/>
            <person name="Mikhailova N."/>
            <person name="Liu Z."/>
            <person name="Li T."/>
            <person name="Zhao F."/>
            <person name="Overmann J."/>
            <person name="Bryant D.A."/>
            <person name="Richardson P."/>
        </authorList>
    </citation>
    <scope>NUCLEOTIDE SEQUENCE [LARGE SCALE GENOMIC DNA]</scope>
    <source>
        <strain evidence="3">DSM 5477 / BU-1</strain>
    </source>
</reference>
<dbReference type="RefSeq" id="WP_012508356.1">
    <property type="nucleotide sequence ID" value="NC_011060.1"/>
</dbReference>
<dbReference type="STRING" id="324925.Ppha_1632"/>
<evidence type="ECO:0000313" key="2">
    <source>
        <dbReference type="EMBL" id="ACF43869.1"/>
    </source>
</evidence>
<proteinExistence type="predicted"/>
<dbReference type="Pfam" id="PF13181">
    <property type="entry name" value="TPR_8"/>
    <property type="match status" value="1"/>
</dbReference>
<dbReference type="InterPro" id="IPR011990">
    <property type="entry name" value="TPR-like_helical_dom_sf"/>
</dbReference>
<keyword evidence="3" id="KW-1185">Reference proteome</keyword>
<dbReference type="PROSITE" id="PS50005">
    <property type="entry name" value="TPR"/>
    <property type="match status" value="1"/>
</dbReference>
<keyword evidence="1" id="KW-0802">TPR repeat</keyword>
<evidence type="ECO:0000256" key="1">
    <source>
        <dbReference type="PROSITE-ProRule" id="PRU00339"/>
    </source>
</evidence>
<dbReference type="HOGENOM" id="CLU_1466981_0_0_10"/>
<accession>B4SAI3</accession>
<protein>
    <submittedName>
        <fullName evidence="2">Uncharacterized protein</fullName>
    </submittedName>
</protein>
<organism evidence="2 3">
    <name type="scientific">Pelodictyon phaeoclathratiforme (strain DSM 5477 / BU-1)</name>
    <dbReference type="NCBI Taxonomy" id="324925"/>
    <lineage>
        <taxon>Bacteria</taxon>
        <taxon>Pseudomonadati</taxon>
        <taxon>Chlorobiota</taxon>
        <taxon>Chlorobiia</taxon>
        <taxon>Chlorobiales</taxon>
        <taxon>Chlorobiaceae</taxon>
        <taxon>Chlorobium/Pelodictyon group</taxon>
        <taxon>Pelodictyon</taxon>
    </lineage>
</organism>
<dbReference type="OrthoDB" id="594666at2"/>